<dbReference type="AlphaFoldDB" id="A0A2N4TSE6"/>
<dbReference type="EMBL" id="PKQE01000002">
    <property type="protein sequence ID" value="PLC42658.1"/>
    <property type="molecule type" value="Genomic_DNA"/>
</dbReference>
<evidence type="ECO:0000313" key="1">
    <source>
        <dbReference type="EMBL" id="PLC42658.1"/>
    </source>
</evidence>
<dbReference type="RefSeq" id="WP_102065722.1">
    <property type="nucleotide sequence ID" value="NZ_PKQE01000002.1"/>
</dbReference>
<dbReference type="Proteomes" id="UP000234456">
    <property type="component" value="Unassembled WGS sequence"/>
</dbReference>
<gene>
    <name evidence="1" type="ORF">C0Q88_11975</name>
</gene>
<protein>
    <submittedName>
        <fullName evidence="1">Uncharacterized protein</fullName>
    </submittedName>
</protein>
<name>A0A2N4TSE6_RALPI</name>
<reference evidence="1 2" key="1">
    <citation type="submission" date="2017-12" db="EMBL/GenBank/DDBJ databases">
        <title>Draft genome sequence of Ralstonia pickettii 52.</title>
        <authorList>
            <person name="Zheng B."/>
        </authorList>
    </citation>
    <scope>NUCLEOTIDE SEQUENCE [LARGE SCALE GENOMIC DNA]</scope>
    <source>
        <strain evidence="1 2">52</strain>
    </source>
</reference>
<organism evidence="1 2">
    <name type="scientific">Ralstonia pickettii</name>
    <name type="common">Burkholderia pickettii</name>
    <dbReference type="NCBI Taxonomy" id="329"/>
    <lineage>
        <taxon>Bacteria</taxon>
        <taxon>Pseudomonadati</taxon>
        <taxon>Pseudomonadota</taxon>
        <taxon>Betaproteobacteria</taxon>
        <taxon>Burkholderiales</taxon>
        <taxon>Burkholderiaceae</taxon>
        <taxon>Ralstonia</taxon>
    </lineage>
</organism>
<dbReference type="OrthoDB" id="8926656at2"/>
<proteinExistence type="predicted"/>
<evidence type="ECO:0000313" key="2">
    <source>
        <dbReference type="Proteomes" id="UP000234456"/>
    </source>
</evidence>
<accession>A0A2N4TSE6</accession>
<comment type="caution">
    <text evidence="1">The sequence shown here is derived from an EMBL/GenBank/DDBJ whole genome shotgun (WGS) entry which is preliminary data.</text>
</comment>
<sequence>MSASRTPHLPHATVPRFGMDDPNAFAAPALRIGAYELWFTFDTADAPSDLVTVCIDLGEPSGVDLEAALQLTLGLCLDLPASRGSVGLHALTGRLIYRFDYMLDDDPAGARLVNAMAALAASAVSTPLWAVH</sequence>